<feature type="transmembrane region" description="Helical" evidence="9">
    <location>
        <begin position="201"/>
        <end position="220"/>
    </location>
</feature>
<keyword evidence="10" id="KW-1185">Reference proteome</keyword>
<gene>
    <name evidence="11" type="primary">LOC112055765</name>
</gene>
<keyword evidence="5 9" id="KW-1133">Transmembrane helix</keyword>
<proteinExistence type="inferred from homology"/>
<reference evidence="11" key="1">
    <citation type="submission" date="2025-08" db="UniProtKB">
        <authorList>
            <consortium name="RefSeq"/>
        </authorList>
    </citation>
    <scope>IDENTIFICATION</scope>
</reference>
<feature type="transmembrane region" description="Helical" evidence="9">
    <location>
        <begin position="146"/>
        <end position="170"/>
    </location>
</feature>
<dbReference type="Proteomes" id="UP001652582">
    <property type="component" value="Chromosome 12"/>
</dbReference>
<keyword evidence="4 9" id="KW-0552">Olfaction</keyword>
<comment type="similarity">
    <text evidence="9">Belongs to the insect chemoreceptor superfamily. Heteromeric odorant receptor channel (TC 1.A.69) family.</text>
</comment>
<sequence>MFKKEDLEQEYNDYANGIIDPRDFYKILYYLFKIFQVIDGPIPKYTYIVKLILLSFALSAFSLLSFSFYHGCDTFDIPLMTEAGTYIILLLYKLLIIHCLKLHRLDYHSMQRTMREDFRFACTTGEKYRKRFFVHHITTRKIYKMIVTFNMCVGVGMNLVSVLFLLYYLITNKSGQGKRPLLFPFWYYDIDFTKTPVYEIAFMYSNFAVLAYAFNFNFYISTQIVWMRQICCKADIVMWHIEDVMHQIRPTRNKMERKAFDNLIRQRMRDIVKHHNSMDLLMTQYAGVYRKLLSFEQLLSAPLVCFSAYSICEKWEESGEINGILLILMMAAIILLFIPSYLCTTLSLKVTSIAFACWNIPFWDASTVIRPYLVLIMQKSLQPLPLKVPGLEEFSMLTFSNKMASAYSFFNMLRQVNRK</sequence>
<evidence type="ECO:0000256" key="9">
    <source>
        <dbReference type="RuleBase" id="RU351113"/>
    </source>
</evidence>
<dbReference type="PANTHER" id="PTHR21137:SF42">
    <property type="entry name" value="ODORANT RECEPTOR 83A"/>
    <property type="match status" value="1"/>
</dbReference>
<evidence type="ECO:0000256" key="5">
    <source>
        <dbReference type="ARBA" id="ARBA00022989"/>
    </source>
</evidence>
<feature type="transmembrane region" description="Helical" evidence="9">
    <location>
        <begin position="323"/>
        <end position="343"/>
    </location>
</feature>
<keyword evidence="3 9" id="KW-0812">Transmembrane</keyword>
<dbReference type="GeneID" id="112055765"/>
<evidence type="ECO:0000256" key="1">
    <source>
        <dbReference type="ARBA" id="ARBA00004141"/>
    </source>
</evidence>
<feature type="transmembrane region" description="Helical" evidence="9">
    <location>
        <begin position="51"/>
        <end position="71"/>
    </location>
</feature>
<feature type="transmembrane region" description="Helical" evidence="9">
    <location>
        <begin position="292"/>
        <end position="311"/>
    </location>
</feature>
<comment type="caution">
    <text evidence="9">Lacks conserved residue(s) required for the propagation of feature annotation.</text>
</comment>
<evidence type="ECO:0000256" key="3">
    <source>
        <dbReference type="ARBA" id="ARBA00022692"/>
    </source>
</evidence>
<evidence type="ECO:0000256" key="7">
    <source>
        <dbReference type="ARBA" id="ARBA00023170"/>
    </source>
</evidence>
<evidence type="ECO:0000313" key="11">
    <source>
        <dbReference type="RefSeq" id="XP_052740763.1"/>
    </source>
</evidence>
<evidence type="ECO:0000256" key="6">
    <source>
        <dbReference type="ARBA" id="ARBA00023136"/>
    </source>
</evidence>
<organism evidence="10 11">
    <name type="scientific">Bicyclus anynana</name>
    <name type="common">Squinting bush brown butterfly</name>
    <dbReference type="NCBI Taxonomy" id="110368"/>
    <lineage>
        <taxon>Eukaryota</taxon>
        <taxon>Metazoa</taxon>
        <taxon>Ecdysozoa</taxon>
        <taxon>Arthropoda</taxon>
        <taxon>Hexapoda</taxon>
        <taxon>Insecta</taxon>
        <taxon>Pterygota</taxon>
        <taxon>Neoptera</taxon>
        <taxon>Endopterygota</taxon>
        <taxon>Lepidoptera</taxon>
        <taxon>Glossata</taxon>
        <taxon>Ditrysia</taxon>
        <taxon>Papilionoidea</taxon>
        <taxon>Nymphalidae</taxon>
        <taxon>Satyrinae</taxon>
        <taxon>Satyrini</taxon>
        <taxon>Mycalesina</taxon>
        <taxon>Bicyclus</taxon>
    </lineage>
</organism>
<protein>
    <recommendedName>
        <fullName evidence="9">Odorant receptor</fullName>
    </recommendedName>
</protein>
<accession>A0ABM3LNV1</accession>
<keyword evidence="6 9" id="KW-0472">Membrane</keyword>
<keyword evidence="7 9" id="KW-0675">Receptor</keyword>
<dbReference type="InterPro" id="IPR004117">
    <property type="entry name" value="7tm6_olfct_rcpt"/>
</dbReference>
<comment type="subcellular location">
    <subcellularLocation>
        <location evidence="9">Cell membrane</location>
        <topology evidence="9">Multi-pass membrane protein</topology>
    </subcellularLocation>
    <subcellularLocation>
        <location evidence="1">Membrane</location>
        <topology evidence="1">Multi-pass membrane protein</topology>
    </subcellularLocation>
</comment>
<evidence type="ECO:0000256" key="2">
    <source>
        <dbReference type="ARBA" id="ARBA00022606"/>
    </source>
</evidence>
<evidence type="ECO:0000313" key="10">
    <source>
        <dbReference type="Proteomes" id="UP001652582"/>
    </source>
</evidence>
<keyword evidence="8 9" id="KW-0807">Transducer</keyword>
<evidence type="ECO:0000256" key="8">
    <source>
        <dbReference type="ARBA" id="ARBA00023224"/>
    </source>
</evidence>
<dbReference type="PANTHER" id="PTHR21137">
    <property type="entry name" value="ODORANT RECEPTOR"/>
    <property type="match status" value="1"/>
</dbReference>
<dbReference type="Pfam" id="PF02949">
    <property type="entry name" value="7tm_6"/>
    <property type="match status" value="1"/>
</dbReference>
<feature type="transmembrane region" description="Helical" evidence="9">
    <location>
        <begin position="83"/>
        <end position="102"/>
    </location>
</feature>
<name>A0ABM3LNV1_BICAN</name>
<keyword evidence="2 9" id="KW-0716">Sensory transduction</keyword>
<evidence type="ECO:0000256" key="4">
    <source>
        <dbReference type="ARBA" id="ARBA00022725"/>
    </source>
</evidence>
<dbReference type="RefSeq" id="XP_052740763.1">
    <property type="nucleotide sequence ID" value="XM_052884803.1"/>
</dbReference>